<evidence type="ECO:0000313" key="3">
    <source>
        <dbReference type="EMBL" id="KAA6359515.1"/>
    </source>
</evidence>
<feature type="region of interest" description="Disordered" evidence="2">
    <location>
        <begin position="134"/>
        <end position="155"/>
    </location>
</feature>
<accession>A0A5J4TQ46</accession>
<proteinExistence type="predicted"/>
<keyword evidence="1" id="KW-0175">Coiled coil</keyword>
<sequence length="155" mass="18075">MSADPKKLPDTSIRFSIDTDRNLPQGALPGTMTAQIQKLLADNQTLQREKDEIESKFSEKIETLESSLQIEKEKREEAEERAQIAEEELIKEKKEKMDIKVRLENENEIEKKLIEKENDRKQIELKLKYETEAKNDAISKTEKAERSKKTEIETV</sequence>
<feature type="region of interest" description="Disordered" evidence="2">
    <location>
        <begin position="1"/>
        <end position="28"/>
    </location>
</feature>
<gene>
    <name evidence="3" type="ORF">EZS28_044958</name>
</gene>
<feature type="coiled-coil region" evidence="1">
    <location>
        <begin position="36"/>
        <end position="126"/>
    </location>
</feature>
<evidence type="ECO:0000256" key="2">
    <source>
        <dbReference type="SAM" id="MobiDB-lite"/>
    </source>
</evidence>
<name>A0A5J4TQ46_9EUKA</name>
<comment type="caution">
    <text evidence="3">The sequence shown here is derived from an EMBL/GenBank/DDBJ whole genome shotgun (WGS) entry which is preliminary data.</text>
</comment>
<reference evidence="3 4" key="1">
    <citation type="submission" date="2019-03" db="EMBL/GenBank/DDBJ databases">
        <title>Single cell metagenomics reveals metabolic interactions within the superorganism composed of flagellate Streblomastix strix and complex community of Bacteroidetes bacteria on its surface.</title>
        <authorList>
            <person name="Treitli S.C."/>
            <person name="Kolisko M."/>
            <person name="Husnik F."/>
            <person name="Keeling P."/>
            <person name="Hampl V."/>
        </authorList>
    </citation>
    <scope>NUCLEOTIDE SEQUENCE [LARGE SCALE GENOMIC DNA]</scope>
    <source>
        <strain evidence="3">ST1C</strain>
    </source>
</reference>
<dbReference type="AlphaFoldDB" id="A0A5J4TQ46"/>
<evidence type="ECO:0000313" key="4">
    <source>
        <dbReference type="Proteomes" id="UP000324800"/>
    </source>
</evidence>
<dbReference type="EMBL" id="SNRW01028269">
    <property type="protein sequence ID" value="KAA6359515.1"/>
    <property type="molecule type" value="Genomic_DNA"/>
</dbReference>
<organism evidence="3 4">
    <name type="scientific">Streblomastix strix</name>
    <dbReference type="NCBI Taxonomy" id="222440"/>
    <lineage>
        <taxon>Eukaryota</taxon>
        <taxon>Metamonada</taxon>
        <taxon>Preaxostyla</taxon>
        <taxon>Oxymonadida</taxon>
        <taxon>Streblomastigidae</taxon>
        <taxon>Streblomastix</taxon>
    </lineage>
</organism>
<dbReference type="Proteomes" id="UP000324800">
    <property type="component" value="Unassembled WGS sequence"/>
</dbReference>
<protein>
    <submittedName>
        <fullName evidence="3">Uncharacterized protein</fullName>
    </submittedName>
</protein>
<evidence type="ECO:0000256" key="1">
    <source>
        <dbReference type="SAM" id="Coils"/>
    </source>
</evidence>